<organism evidence="2 3">
    <name type="scientific">Mycena maculata</name>
    <dbReference type="NCBI Taxonomy" id="230809"/>
    <lineage>
        <taxon>Eukaryota</taxon>
        <taxon>Fungi</taxon>
        <taxon>Dikarya</taxon>
        <taxon>Basidiomycota</taxon>
        <taxon>Agaricomycotina</taxon>
        <taxon>Agaricomycetes</taxon>
        <taxon>Agaricomycetidae</taxon>
        <taxon>Agaricales</taxon>
        <taxon>Marasmiineae</taxon>
        <taxon>Mycenaceae</taxon>
        <taxon>Mycena</taxon>
    </lineage>
</organism>
<evidence type="ECO:0000256" key="1">
    <source>
        <dbReference type="SAM" id="MobiDB-lite"/>
    </source>
</evidence>
<name>A0AAD7IJS0_9AGAR</name>
<feature type="region of interest" description="Disordered" evidence="1">
    <location>
        <begin position="431"/>
        <end position="450"/>
    </location>
</feature>
<comment type="caution">
    <text evidence="2">The sequence shown here is derived from an EMBL/GenBank/DDBJ whole genome shotgun (WGS) entry which is preliminary data.</text>
</comment>
<protein>
    <submittedName>
        <fullName evidence="2">Uncharacterized protein</fullName>
    </submittedName>
</protein>
<evidence type="ECO:0000313" key="2">
    <source>
        <dbReference type="EMBL" id="KAJ7744778.1"/>
    </source>
</evidence>
<sequence>MEYFQLGGFNASIQSHPRYTLAPKVYEVLLKHQHPDEPDPKHTVLNLDLVLGIKYSGTAHLLITPEEYRAIYAEVWPAEERSRANFSKQHFTTVDDRRKAWNELQQTFLQWNPTRLLAMDFDSVSPIAFADLRALDTRPETLCPAKRGAFDNSPVNKVYRGVVDSSSVLYRVLQNQIDRRKLDLCDTSWSISLCVFSFAYNLWATDERSAADRRRFPKFLDIGWCEAVTPTLQGDMKMEKYIMLDKYDGLGNFGQGDLYEYGEKEVCSREVAGEQIEAIFGKYTCSTPHPALLLVHNVETAMDVLKSLGVDVTQWEFNLKNLLRTQSTPRGRTLDPRLHAPRSRSASPRHGAPAHPTSPPAKCHAPIYVVDIKSLFEALVGMHPNAVSIPRICRHLQMPQPKSWMMVEVFRRMAAGSAIVEQAVEWARSQPQFQGSGLDGDFSDYGEEDE</sequence>
<proteinExistence type="predicted"/>
<accession>A0AAD7IJS0</accession>
<keyword evidence="3" id="KW-1185">Reference proteome</keyword>
<feature type="region of interest" description="Disordered" evidence="1">
    <location>
        <begin position="328"/>
        <end position="360"/>
    </location>
</feature>
<evidence type="ECO:0000313" key="3">
    <source>
        <dbReference type="Proteomes" id="UP001215280"/>
    </source>
</evidence>
<feature type="compositionally biased region" description="Acidic residues" evidence="1">
    <location>
        <begin position="441"/>
        <end position="450"/>
    </location>
</feature>
<dbReference type="Proteomes" id="UP001215280">
    <property type="component" value="Unassembled WGS sequence"/>
</dbReference>
<reference evidence="2" key="1">
    <citation type="submission" date="2023-03" db="EMBL/GenBank/DDBJ databases">
        <title>Massive genome expansion in bonnet fungi (Mycena s.s.) driven by repeated elements and novel gene families across ecological guilds.</title>
        <authorList>
            <consortium name="Lawrence Berkeley National Laboratory"/>
            <person name="Harder C.B."/>
            <person name="Miyauchi S."/>
            <person name="Viragh M."/>
            <person name="Kuo A."/>
            <person name="Thoen E."/>
            <person name="Andreopoulos B."/>
            <person name="Lu D."/>
            <person name="Skrede I."/>
            <person name="Drula E."/>
            <person name="Henrissat B."/>
            <person name="Morin E."/>
            <person name="Kohler A."/>
            <person name="Barry K."/>
            <person name="LaButti K."/>
            <person name="Morin E."/>
            <person name="Salamov A."/>
            <person name="Lipzen A."/>
            <person name="Mereny Z."/>
            <person name="Hegedus B."/>
            <person name="Baldrian P."/>
            <person name="Stursova M."/>
            <person name="Weitz H."/>
            <person name="Taylor A."/>
            <person name="Grigoriev I.V."/>
            <person name="Nagy L.G."/>
            <person name="Martin F."/>
            <person name="Kauserud H."/>
        </authorList>
    </citation>
    <scope>NUCLEOTIDE SEQUENCE</scope>
    <source>
        <strain evidence="2">CBHHK188m</strain>
    </source>
</reference>
<gene>
    <name evidence="2" type="ORF">DFH07DRAFT_776978</name>
</gene>
<dbReference type="AlphaFoldDB" id="A0AAD7IJS0"/>
<dbReference type="EMBL" id="JARJLG010000106">
    <property type="protein sequence ID" value="KAJ7744778.1"/>
    <property type="molecule type" value="Genomic_DNA"/>
</dbReference>